<comment type="caution">
    <text evidence="2">The sequence shown here is derived from an EMBL/GenBank/DDBJ whole genome shotgun (WGS) entry which is preliminary data.</text>
</comment>
<proteinExistence type="predicted"/>
<dbReference type="InterPro" id="IPR027417">
    <property type="entry name" value="P-loop_NTPase"/>
</dbReference>
<organism evidence="2 3">
    <name type="scientific">Flavobacterium croceum DSM 17960</name>
    <dbReference type="NCBI Taxonomy" id="1121886"/>
    <lineage>
        <taxon>Bacteria</taxon>
        <taxon>Pseudomonadati</taxon>
        <taxon>Bacteroidota</taxon>
        <taxon>Flavobacteriia</taxon>
        <taxon>Flavobacteriales</taxon>
        <taxon>Flavobacteriaceae</taxon>
        <taxon>Flavobacterium</taxon>
    </lineage>
</organism>
<gene>
    <name evidence="2" type="ORF">Q361_105170</name>
</gene>
<protein>
    <submittedName>
        <fullName evidence="2">AAA domain-containing protein</fullName>
    </submittedName>
</protein>
<dbReference type="EMBL" id="PQNY01000005">
    <property type="protein sequence ID" value="POS02275.1"/>
    <property type="molecule type" value="Genomic_DNA"/>
</dbReference>
<evidence type="ECO:0000259" key="1">
    <source>
        <dbReference type="Pfam" id="PF13166"/>
    </source>
</evidence>
<dbReference type="InterPro" id="IPR026866">
    <property type="entry name" value="CR006_AAA"/>
</dbReference>
<dbReference type="Gene3D" id="3.40.50.300">
    <property type="entry name" value="P-loop containing nucleotide triphosphate hydrolases"/>
    <property type="match status" value="1"/>
</dbReference>
<dbReference type="AlphaFoldDB" id="A0A2S4N9C8"/>
<evidence type="ECO:0000313" key="3">
    <source>
        <dbReference type="Proteomes" id="UP000237056"/>
    </source>
</evidence>
<name>A0A2S4N9C8_9FLAO</name>
<reference evidence="2 3" key="1">
    <citation type="submission" date="2018-01" db="EMBL/GenBank/DDBJ databases">
        <title>Genomic Encyclopedia of Type Strains, Phase I: the one thousand microbial genomes (KMG-I) project.</title>
        <authorList>
            <person name="Goeker M."/>
        </authorList>
    </citation>
    <scope>NUCLEOTIDE SEQUENCE [LARGE SCALE GENOMIC DNA]</scope>
    <source>
        <strain evidence="2 3">DSM 17960</strain>
    </source>
</reference>
<feature type="domain" description="Protein CR006 P-loop" evidence="1">
    <location>
        <begin position="110"/>
        <end position="332"/>
    </location>
</feature>
<dbReference type="Proteomes" id="UP000237056">
    <property type="component" value="Unassembled WGS sequence"/>
</dbReference>
<dbReference type="OrthoDB" id="9795565at2"/>
<dbReference type="RefSeq" id="WP_103725711.1">
    <property type="nucleotide sequence ID" value="NZ_PQNY01000005.1"/>
</dbReference>
<dbReference type="Pfam" id="PF13166">
    <property type="entry name" value="AAA_13"/>
    <property type="match status" value="1"/>
</dbReference>
<evidence type="ECO:0000313" key="2">
    <source>
        <dbReference type="EMBL" id="POS02275.1"/>
    </source>
</evidence>
<dbReference type="SUPFAM" id="SSF52540">
    <property type="entry name" value="P-loop containing nucleoside triphosphate hydrolases"/>
    <property type="match status" value="1"/>
</dbReference>
<keyword evidence="3" id="KW-1185">Reference proteome</keyword>
<sequence>MAKNIPEIAKQLNELKENIILIYAFNGTGKTRLSVEYKNHTKANNKGKHSGVYYNAFSEDLFVWDNDEENQNENIKLDLIPSNLNQFHSLLNEDDVAEKLKFYNHNYRFDFNLNNDPEKGIDSITFYISEEEKAPIKISRGEERIFVWCFFLALFDLDAWSGAQDAHFYIDDPVSSMDEHNVFITCNSIFELIKKHYLKKRFIITTHHIGLFSILATRLKEVNTNSGYANLTSLFTLNKKDDELLLLNPNKDVFLFHLHLLKTLEEAKTTGLFAYHFVLLRQLLENISSFLGKRGFNYTLSQIGISNNELDNVANTINSYSHKNAYQLQIDIMSPTEEDLFIDLLEKINTKYQFKY</sequence>
<accession>A0A2S4N9C8</accession>